<dbReference type="Proteomes" id="UP000054538">
    <property type="component" value="Unassembled WGS sequence"/>
</dbReference>
<keyword evidence="2" id="KW-1185">Reference proteome</keyword>
<gene>
    <name evidence="1" type="ORF">PAXRUDRAFT_11431</name>
</gene>
<dbReference type="HOGENOM" id="CLU_129439_3_0_1"/>
<evidence type="ECO:0000313" key="2">
    <source>
        <dbReference type="Proteomes" id="UP000054538"/>
    </source>
</evidence>
<evidence type="ECO:0000313" key="1">
    <source>
        <dbReference type="EMBL" id="KIK95446.1"/>
    </source>
</evidence>
<dbReference type="AlphaFoldDB" id="A0A0D0DYV4"/>
<reference evidence="2" key="2">
    <citation type="submission" date="2015-01" db="EMBL/GenBank/DDBJ databases">
        <title>Evolutionary Origins and Diversification of the Mycorrhizal Mutualists.</title>
        <authorList>
            <consortium name="DOE Joint Genome Institute"/>
            <consortium name="Mycorrhizal Genomics Consortium"/>
            <person name="Kohler A."/>
            <person name="Kuo A."/>
            <person name="Nagy L.G."/>
            <person name="Floudas D."/>
            <person name="Copeland A."/>
            <person name="Barry K.W."/>
            <person name="Cichocki N."/>
            <person name="Veneault-Fourrey C."/>
            <person name="LaButti K."/>
            <person name="Lindquist E.A."/>
            <person name="Lipzen A."/>
            <person name="Lundell T."/>
            <person name="Morin E."/>
            <person name="Murat C."/>
            <person name="Riley R."/>
            <person name="Ohm R."/>
            <person name="Sun H."/>
            <person name="Tunlid A."/>
            <person name="Henrissat B."/>
            <person name="Grigoriev I.V."/>
            <person name="Hibbett D.S."/>
            <person name="Martin F."/>
        </authorList>
    </citation>
    <scope>NUCLEOTIDE SEQUENCE [LARGE SCALE GENOMIC DNA]</scope>
    <source>
        <strain evidence="2">Ve08.2h10</strain>
    </source>
</reference>
<reference evidence="1 2" key="1">
    <citation type="submission" date="2014-04" db="EMBL/GenBank/DDBJ databases">
        <authorList>
            <consortium name="DOE Joint Genome Institute"/>
            <person name="Kuo A."/>
            <person name="Kohler A."/>
            <person name="Jargeat P."/>
            <person name="Nagy L.G."/>
            <person name="Floudas D."/>
            <person name="Copeland A."/>
            <person name="Barry K.W."/>
            <person name="Cichocki N."/>
            <person name="Veneault-Fourrey C."/>
            <person name="LaButti K."/>
            <person name="Lindquist E.A."/>
            <person name="Lipzen A."/>
            <person name="Lundell T."/>
            <person name="Morin E."/>
            <person name="Murat C."/>
            <person name="Sun H."/>
            <person name="Tunlid A."/>
            <person name="Henrissat B."/>
            <person name="Grigoriev I.V."/>
            <person name="Hibbett D.S."/>
            <person name="Martin F."/>
            <person name="Nordberg H.P."/>
            <person name="Cantor M.N."/>
            <person name="Hua S.X."/>
        </authorList>
    </citation>
    <scope>NUCLEOTIDE SEQUENCE [LARGE SCALE GENOMIC DNA]</scope>
    <source>
        <strain evidence="1 2">Ve08.2h10</strain>
    </source>
</reference>
<protein>
    <submittedName>
        <fullName evidence="1">Uncharacterized protein</fullName>
    </submittedName>
</protein>
<proteinExistence type="predicted"/>
<name>A0A0D0DYV4_9AGAM</name>
<dbReference type="InParanoid" id="A0A0D0DYV4"/>
<dbReference type="OrthoDB" id="2116030at2759"/>
<dbReference type="EMBL" id="KN825041">
    <property type="protein sequence ID" value="KIK95446.1"/>
    <property type="molecule type" value="Genomic_DNA"/>
</dbReference>
<accession>A0A0D0DYV4</accession>
<sequence>MHPSLHLFSARVHKPLITFVGKRTWPSSAGPSHPHPAAPPEYRQTFSGVVQQTSGKSSARENPPFQYYWDAPARFWRPKHRELEEFEIEVIQSGGASLA</sequence>
<organism evidence="1 2">
    <name type="scientific">Paxillus rubicundulus Ve08.2h10</name>
    <dbReference type="NCBI Taxonomy" id="930991"/>
    <lineage>
        <taxon>Eukaryota</taxon>
        <taxon>Fungi</taxon>
        <taxon>Dikarya</taxon>
        <taxon>Basidiomycota</taxon>
        <taxon>Agaricomycotina</taxon>
        <taxon>Agaricomycetes</taxon>
        <taxon>Agaricomycetidae</taxon>
        <taxon>Boletales</taxon>
        <taxon>Paxilineae</taxon>
        <taxon>Paxillaceae</taxon>
        <taxon>Paxillus</taxon>
    </lineage>
</organism>